<keyword evidence="2" id="KW-0812">Transmembrane</keyword>
<evidence type="ECO:0000313" key="9">
    <source>
        <dbReference type="Proteomes" id="UP000531950"/>
    </source>
</evidence>
<dbReference type="Proteomes" id="UP000537188">
    <property type="component" value="Unassembled WGS sequence"/>
</dbReference>
<proteinExistence type="predicted"/>
<dbReference type="InterPro" id="IPR006260">
    <property type="entry name" value="TonB/TolA_C"/>
</dbReference>
<dbReference type="Gene3D" id="3.30.1150.10">
    <property type="match status" value="1"/>
</dbReference>
<feature type="chain" id="PRO_5033919927" evidence="5">
    <location>
        <begin position="23"/>
        <end position="139"/>
    </location>
</feature>
<feature type="domain" description="TonB C-terminal" evidence="6">
    <location>
        <begin position="29"/>
        <end position="127"/>
    </location>
</feature>
<comment type="subcellular location">
    <subcellularLocation>
        <location evidence="1">Membrane</location>
        <topology evidence="1">Single-pass membrane protein</topology>
    </subcellularLocation>
</comment>
<keyword evidence="3" id="KW-1133">Transmembrane helix</keyword>
<feature type="signal peptide" evidence="5">
    <location>
        <begin position="1"/>
        <end position="22"/>
    </location>
</feature>
<evidence type="ECO:0000313" key="8">
    <source>
        <dbReference type="EMBL" id="NWE77365.1"/>
    </source>
</evidence>
<evidence type="ECO:0000256" key="5">
    <source>
        <dbReference type="SAM" id="SignalP"/>
    </source>
</evidence>
<comment type="caution">
    <text evidence="8">The sequence shown here is derived from an EMBL/GenBank/DDBJ whole genome shotgun (WGS) entry which is preliminary data.</text>
</comment>
<evidence type="ECO:0000256" key="3">
    <source>
        <dbReference type="ARBA" id="ARBA00022989"/>
    </source>
</evidence>
<dbReference type="RefSeq" id="WP_177076341.1">
    <property type="nucleotide sequence ID" value="NZ_JACAOQ010000037.1"/>
</dbReference>
<sequence length="139" mass="15281">MKYSWIALVLLLCACTSGPSREQLAEQRLWEYQLLTHLNHFKSYPEDARLQGLAGMVRVKFVVDAKGNLIRHEIVSHTGSDLFVGAVEKFVPAASPVPAPPPSMLLKGEIEVVAPFVFCLDQTCTGMAPRSSSNNVIAR</sequence>
<dbReference type="NCBIfam" id="TIGR01352">
    <property type="entry name" value="tonB_Cterm"/>
    <property type="match status" value="1"/>
</dbReference>
<organism evidence="8 10">
    <name type="scientific">Pseudomonas yamanorum</name>
    <dbReference type="NCBI Taxonomy" id="515393"/>
    <lineage>
        <taxon>Bacteria</taxon>
        <taxon>Pseudomonadati</taxon>
        <taxon>Pseudomonadota</taxon>
        <taxon>Gammaproteobacteria</taxon>
        <taxon>Pseudomonadales</taxon>
        <taxon>Pseudomonadaceae</taxon>
        <taxon>Pseudomonas</taxon>
    </lineage>
</organism>
<dbReference type="Proteomes" id="UP000531950">
    <property type="component" value="Unassembled WGS sequence"/>
</dbReference>
<evidence type="ECO:0000256" key="1">
    <source>
        <dbReference type="ARBA" id="ARBA00004167"/>
    </source>
</evidence>
<accession>A0A7Y8K791</accession>
<gene>
    <name evidence="7" type="ORF">HX822_05420</name>
    <name evidence="8" type="ORF">HX828_17515</name>
</gene>
<dbReference type="PROSITE" id="PS52015">
    <property type="entry name" value="TONB_CTD"/>
    <property type="match status" value="1"/>
</dbReference>
<dbReference type="Pfam" id="PF03544">
    <property type="entry name" value="TonB_C"/>
    <property type="match status" value="1"/>
</dbReference>
<dbReference type="AlphaFoldDB" id="A0A7Y8K791"/>
<dbReference type="GO" id="GO:0055085">
    <property type="term" value="P:transmembrane transport"/>
    <property type="evidence" value="ECO:0007669"/>
    <property type="project" value="InterPro"/>
</dbReference>
<keyword evidence="4" id="KW-0472">Membrane</keyword>
<keyword evidence="5" id="KW-0732">Signal</keyword>
<name>A0A7Y8K791_9PSED</name>
<reference evidence="9 10" key="1">
    <citation type="submission" date="2020-04" db="EMBL/GenBank/DDBJ databases">
        <title>Molecular characterization of pseudomonads from Agaricus bisporus reveal novel blotch 2 pathogens in Western Europe.</title>
        <authorList>
            <person name="Taparia T."/>
            <person name="Krijger M."/>
            <person name="Haynes E."/>
            <person name="Elpinstone J.G."/>
            <person name="Noble R."/>
            <person name="Van Der Wolf J."/>
        </authorList>
    </citation>
    <scope>NUCLEOTIDE SEQUENCE [LARGE SCALE GENOMIC DNA]</scope>
    <source>
        <strain evidence="8 10">IPO3781</strain>
        <strain evidence="7 9">IPO3782</strain>
    </source>
</reference>
<dbReference type="GO" id="GO:0016020">
    <property type="term" value="C:membrane"/>
    <property type="evidence" value="ECO:0007669"/>
    <property type="project" value="UniProtKB-SubCell"/>
</dbReference>
<evidence type="ECO:0000256" key="4">
    <source>
        <dbReference type="ARBA" id="ARBA00023136"/>
    </source>
</evidence>
<dbReference type="EMBL" id="JACARF010000018">
    <property type="protein sequence ID" value="NWE77365.1"/>
    <property type="molecule type" value="Genomic_DNA"/>
</dbReference>
<evidence type="ECO:0000259" key="6">
    <source>
        <dbReference type="PROSITE" id="PS52015"/>
    </source>
</evidence>
<dbReference type="InterPro" id="IPR037682">
    <property type="entry name" value="TonB_C"/>
</dbReference>
<evidence type="ECO:0000256" key="2">
    <source>
        <dbReference type="ARBA" id="ARBA00022692"/>
    </source>
</evidence>
<dbReference type="PROSITE" id="PS51257">
    <property type="entry name" value="PROKAR_LIPOPROTEIN"/>
    <property type="match status" value="1"/>
</dbReference>
<evidence type="ECO:0000313" key="7">
    <source>
        <dbReference type="EMBL" id="NWE12370.1"/>
    </source>
</evidence>
<dbReference type="SUPFAM" id="SSF74653">
    <property type="entry name" value="TolA/TonB C-terminal domain"/>
    <property type="match status" value="1"/>
</dbReference>
<evidence type="ECO:0000313" key="10">
    <source>
        <dbReference type="Proteomes" id="UP000537188"/>
    </source>
</evidence>
<protein>
    <submittedName>
        <fullName evidence="8">TonB family protein</fullName>
    </submittedName>
</protein>
<dbReference type="EMBL" id="JACARG010000010">
    <property type="protein sequence ID" value="NWE12370.1"/>
    <property type="molecule type" value="Genomic_DNA"/>
</dbReference>